<dbReference type="Proteomes" id="UP001443914">
    <property type="component" value="Unassembled WGS sequence"/>
</dbReference>
<dbReference type="InterPro" id="IPR013766">
    <property type="entry name" value="Thioredoxin_domain"/>
</dbReference>
<dbReference type="PROSITE" id="PS00194">
    <property type="entry name" value="THIOREDOXIN_1"/>
    <property type="match status" value="1"/>
</dbReference>
<accession>A0AAW1GV55</accession>
<dbReference type="SUPFAM" id="SSF52833">
    <property type="entry name" value="Thioredoxin-like"/>
    <property type="match status" value="1"/>
</dbReference>
<keyword evidence="2" id="KW-0809">Transit peptide</keyword>
<sequence length="170" mass="19089">MASAALTTLKSYSDCCRDFLQTKGISQVGFRSGAFSRLSLRRRNHKGYLIATQHPTVICARQSKSATVTWKSWDNMVLKNESPVLVEFYASWCGPCQMVHRVIDEIAVEYRGKLECFVLNTDSDIAAAEEYDVRAVPVVLLFKNGKKHDCIAGTMPKEFYITAIDRLLAS</sequence>
<organism evidence="7 8">
    <name type="scientific">Saponaria officinalis</name>
    <name type="common">Common soapwort</name>
    <name type="synonym">Lychnis saponaria</name>
    <dbReference type="NCBI Taxonomy" id="3572"/>
    <lineage>
        <taxon>Eukaryota</taxon>
        <taxon>Viridiplantae</taxon>
        <taxon>Streptophyta</taxon>
        <taxon>Embryophyta</taxon>
        <taxon>Tracheophyta</taxon>
        <taxon>Spermatophyta</taxon>
        <taxon>Magnoliopsida</taxon>
        <taxon>eudicotyledons</taxon>
        <taxon>Gunneridae</taxon>
        <taxon>Pentapetalae</taxon>
        <taxon>Caryophyllales</taxon>
        <taxon>Caryophyllaceae</taxon>
        <taxon>Caryophylleae</taxon>
        <taxon>Saponaria</taxon>
    </lineage>
</organism>
<evidence type="ECO:0000256" key="4">
    <source>
        <dbReference type="ARBA" id="ARBA00023157"/>
    </source>
</evidence>
<dbReference type="PROSITE" id="PS51352">
    <property type="entry name" value="THIOREDOXIN_2"/>
    <property type="match status" value="1"/>
</dbReference>
<keyword evidence="4" id="KW-1015">Disulfide bond</keyword>
<name>A0AAW1GV55_SAPOF</name>
<keyword evidence="1" id="KW-0813">Transport</keyword>
<dbReference type="AlphaFoldDB" id="A0AAW1GV55"/>
<dbReference type="CDD" id="cd02947">
    <property type="entry name" value="TRX_family"/>
    <property type="match status" value="1"/>
</dbReference>
<dbReference type="Pfam" id="PF00085">
    <property type="entry name" value="Thioredoxin"/>
    <property type="match status" value="1"/>
</dbReference>
<evidence type="ECO:0000313" key="8">
    <source>
        <dbReference type="Proteomes" id="UP001443914"/>
    </source>
</evidence>
<keyword evidence="8" id="KW-1185">Reference proteome</keyword>
<evidence type="ECO:0000256" key="2">
    <source>
        <dbReference type="ARBA" id="ARBA00022946"/>
    </source>
</evidence>
<dbReference type="EMBL" id="JBDFQZ010000014">
    <property type="protein sequence ID" value="KAK9667405.1"/>
    <property type="molecule type" value="Genomic_DNA"/>
</dbReference>
<keyword evidence="3" id="KW-0249">Electron transport</keyword>
<proteinExistence type="predicted"/>
<dbReference type="GO" id="GO:0005737">
    <property type="term" value="C:cytoplasm"/>
    <property type="evidence" value="ECO:0007669"/>
    <property type="project" value="TreeGrafter"/>
</dbReference>
<comment type="caution">
    <text evidence="7">The sequence shown here is derived from an EMBL/GenBank/DDBJ whole genome shotgun (WGS) entry which is preliminary data.</text>
</comment>
<dbReference type="FunFam" id="3.40.30.10:FF:000001">
    <property type="entry name" value="Thioredoxin"/>
    <property type="match status" value="1"/>
</dbReference>
<gene>
    <name evidence="7" type="ORF">RND81_14G254000</name>
</gene>
<evidence type="ECO:0000259" key="6">
    <source>
        <dbReference type="PROSITE" id="PS51352"/>
    </source>
</evidence>
<dbReference type="InterPro" id="IPR036249">
    <property type="entry name" value="Thioredoxin-like_sf"/>
</dbReference>
<reference evidence="7" key="1">
    <citation type="submission" date="2024-03" db="EMBL/GenBank/DDBJ databases">
        <title>WGS assembly of Saponaria officinalis var. Norfolk2.</title>
        <authorList>
            <person name="Jenkins J."/>
            <person name="Shu S."/>
            <person name="Grimwood J."/>
            <person name="Barry K."/>
            <person name="Goodstein D."/>
            <person name="Schmutz J."/>
            <person name="Leebens-Mack J."/>
            <person name="Osbourn A."/>
        </authorList>
    </citation>
    <scope>NUCLEOTIDE SEQUENCE [LARGE SCALE GENOMIC DNA]</scope>
    <source>
        <strain evidence="7">JIC</strain>
    </source>
</reference>
<feature type="domain" description="Thioredoxin" evidence="6">
    <location>
        <begin position="48"/>
        <end position="169"/>
    </location>
</feature>
<dbReference type="GO" id="GO:0015035">
    <property type="term" value="F:protein-disulfide reductase activity"/>
    <property type="evidence" value="ECO:0007669"/>
    <property type="project" value="TreeGrafter"/>
</dbReference>
<keyword evidence="5" id="KW-0676">Redox-active center</keyword>
<evidence type="ECO:0000256" key="1">
    <source>
        <dbReference type="ARBA" id="ARBA00022448"/>
    </source>
</evidence>
<dbReference type="PANTHER" id="PTHR45663">
    <property type="entry name" value="GEO12009P1"/>
    <property type="match status" value="1"/>
</dbReference>
<evidence type="ECO:0000256" key="5">
    <source>
        <dbReference type="ARBA" id="ARBA00023284"/>
    </source>
</evidence>
<dbReference type="PANTHER" id="PTHR45663:SF21">
    <property type="entry name" value="THIOREDOXIN M3, CHLOROPLASTIC"/>
    <property type="match status" value="1"/>
</dbReference>
<dbReference type="Gene3D" id="3.40.30.10">
    <property type="entry name" value="Glutaredoxin"/>
    <property type="match status" value="1"/>
</dbReference>
<protein>
    <recommendedName>
        <fullName evidence="6">Thioredoxin domain-containing protein</fullName>
    </recommendedName>
</protein>
<dbReference type="PRINTS" id="PR00421">
    <property type="entry name" value="THIOREDOXIN"/>
</dbReference>
<evidence type="ECO:0000313" key="7">
    <source>
        <dbReference type="EMBL" id="KAK9667405.1"/>
    </source>
</evidence>
<evidence type="ECO:0000256" key="3">
    <source>
        <dbReference type="ARBA" id="ARBA00022982"/>
    </source>
</evidence>
<dbReference type="InterPro" id="IPR017937">
    <property type="entry name" value="Thioredoxin_CS"/>
</dbReference>